<dbReference type="InterPro" id="IPR002104">
    <property type="entry name" value="Integrase_catalytic"/>
</dbReference>
<reference evidence="3 4" key="1">
    <citation type="submission" date="2018-10" db="EMBL/GenBank/DDBJ databases">
        <title>Escaping from acidified nitrite in gastric host defense: Transcriptomic basis for resistance to free nitrous acid in Enterococcus faecalis.</title>
        <authorList>
            <person name="Yu Z."/>
            <person name="Shi D."/>
            <person name="Liu W."/>
            <person name="Meng F."/>
        </authorList>
    </citation>
    <scope>NUCLEOTIDE SEQUENCE [LARGE SCALE GENOMIC DNA]</scope>
    <source>
        <strain evidence="3 4">JE1</strain>
    </source>
</reference>
<keyword evidence="1" id="KW-0233">DNA recombination</keyword>
<dbReference type="EMBL" id="CP033041">
    <property type="protein sequence ID" value="AYM73653.1"/>
    <property type="molecule type" value="Genomic_DNA"/>
</dbReference>
<evidence type="ECO:0000313" key="4">
    <source>
        <dbReference type="Proteomes" id="UP000275747"/>
    </source>
</evidence>
<dbReference type="AlphaFoldDB" id="A0AAI8PXZ0"/>
<evidence type="ECO:0000313" key="3">
    <source>
        <dbReference type="EMBL" id="AYM73653.1"/>
    </source>
</evidence>
<dbReference type="GO" id="GO:0006310">
    <property type="term" value="P:DNA recombination"/>
    <property type="evidence" value="ECO:0007669"/>
    <property type="project" value="UniProtKB-KW"/>
</dbReference>
<dbReference type="RefSeq" id="WP_073994776.1">
    <property type="nucleotide sequence ID" value="NZ_CABGQB010000003.1"/>
</dbReference>
<dbReference type="InterPro" id="IPR011010">
    <property type="entry name" value="DNA_brk_join_enz"/>
</dbReference>
<proteinExistence type="predicted"/>
<gene>
    <name evidence="3" type="ORF">D9Z05_10505</name>
</gene>
<dbReference type="Proteomes" id="UP000275747">
    <property type="component" value="Chromosome"/>
</dbReference>
<accession>A0AAI8PXZ0</accession>
<protein>
    <recommendedName>
        <fullName evidence="2">Tyr recombinase domain-containing protein</fullName>
    </recommendedName>
</protein>
<name>A0AAI8PXZ0_ENTFC</name>
<sequence>MTHCSLLLETGTSIKEIQKRMDHTDIKTTINVYVHVTDKKRNHFAKFMSI</sequence>
<dbReference type="InterPro" id="IPR013762">
    <property type="entry name" value="Integrase-like_cat_sf"/>
</dbReference>
<evidence type="ECO:0000259" key="2">
    <source>
        <dbReference type="Pfam" id="PF00589"/>
    </source>
</evidence>
<evidence type="ECO:0000256" key="1">
    <source>
        <dbReference type="ARBA" id="ARBA00023172"/>
    </source>
</evidence>
<dbReference type="SUPFAM" id="SSF56349">
    <property type="entry name" value="DNA breaking-rejoining enzymes"/>
    <property type="match status" value="1"/>
</dbReference>
<dbReference type="GO" id="GO:0003677">
    <property type="term" value="F:DNA binding"/>
    <property type="evidence" value="ECO:0007669"/>
    <property type="project" value="InterPro"/>
</dbReference>
<dbReference type="Pfam" id="PF00589">
    <property type="entry name" value="Phage_integrase"/>
    <property type="match status" value="1"/>
</dbReference>
<dbReference type="GO" id="GO:0015074">
    <property type="term" value="P:DNA integration"/>
    <property type="evidence" value="ECO:0007669"/>
    <property type="project" value="InterPro"/>
</dbReference>
<dbReference type="Gene3D" id="1.10.443.10">
    <property type="entry name" value="Intergrase catalytic core"/>
    <property type="match status" value="1"/>
</dbReference>
<organism evidence="3 4">
    <name type="scientific">Enterococcus faecium</name>
    <name type="common">Streptococcus faecium</name>
    <dbReference type="NCBI Taxonomy" id="1352"/>
    <lineage>
        <taxon>Bacteria</taxon>
        <taxon>Bacillati</taxon>
        <taxon>Bacillota</taxon>
        <taxon>Bacilli</taxon>
        <taxon>Lactobacillales</taxon>
        <taxon>Enterococcaceae</taxon>
        <taxon>Enterococcus</taxon>
    </lineage>
</organism>
<feature type="domain" description="Tyr recombinase" evidence="2">
    <location>
        <begin position="2"/>
        <end position="39"/>
    </location>
</feature>